<evidence type="ECO:0000313" key="3">
    <source>
        <dbReference type="Proteomes" id="UP000591735"/>
    </source>
</evidence>
<dbReference type="InterPro" id="IPR029000">
    <property type="entry name" value="Cyclophilin-like_dom_sf"/>
</dbReference>
<dbReference type="Gene3D" id="2.40.100.20">
    <property type="match status" value="1"/>
</dbReference>
<sequence length="119" mass="13158">MNTTDIVMEIGDHTVTARLEDSSAARDFLAQLPLTMEFEDYHGIEKISYPPEKLATDDAPAGFDPQKGSFTYFAPWGNLAIFYRDFGYSRSLVNLGMVTSGLEHLSQAGSFTATIRLAK</sequence>
<keyword evidence="3" id="KW-1185">Reference proteome</keyword>
<name>A0A840U8F6_9GAMM</name>
<comment type="caution">
    <text evidence="2">The sequence shown here is derived from an EMBL/GenBank/DDBJ whole genome shotgun (WGS) entry which is preliminary data.</text>
</comment>
<protein>
    <recommendedName>
        <fullName evidence="1">Cyclophilin-like domain-containing protein</fullName>
    </recommendedName>
</protein>
<accession>A0A840U8F6</accession>
<dbReference type="AlphaFoldDB" id="A0A840U8F6"/>
<dbReference type="SUPFAM" id="SSF50891">
    <property type="entry name" value="Cyclophilin-like"/>
    <property type="match status" value="1"/>
</dbReference>
<proteinExistence type="predicted"/>
<dbReference type="InterPro" id="IPR041183">
    <property type="entry name" value="Cyclophilin-like"/>
</dbReference>
<dbReference type="RefSeq" id="WP_221275670.1">
    <property type="nucleotide sequence ID" value="NZ_JACHFE010000002.1"/>
</dbReference>
<reference evidence="2 3" key="1">
    <citation type="submission" date="2020-08" db="EMBL/GenBank/DDBJ databases">
        <title>Genomic Encyclopedia of Type Strains, Phase IV (KMG-IV): sequencing the most valuable type-strain genomes for metagenomic binning, comparative biology and taxonomic classification.</title>
        <authorList>
            <person name="Goeker M."/>
        </authorList>
    </citation>
    <scope>NUCLEOTIDE SEQUENCE [LARGE SCALE GENOMIC DNA]</scope>
    <source>
        <strain evidence="2 3">DSM 22359</strain>
    </source>
</reference>
<dbReference type="Pfam" id="PF18050">
    <property type="entry name" value="Cyclophil_like2"/>
    <property type="match status" value="1"/>
</dbReference>
<evidence type="ECO:0000313" key="2">
    <source>
        <dbReference type="EMBL" id="MBB5320513.1"/>
    </source>
</evidence>
<feature type="domain" description="Cyclophilin-like" evidence="1">
    <location>
        <begin position="8"/>
        <end position="116"/>
    </location>
</feature>
<evidence type="ECO:0000259" key="1">
    <source>
        <dbReference type="Pfam" id="PF18050"/>
    </source>
</evidence>
<gene>
    <name evidence="2" type="ORF">HNR38_000985</name>
</gene>
<dbReference type="Proteomes" id="UP000591735">
    <property type="component" value="Unassembled WGS sequence"/>
</dbReference>
<organism evidence="2 3">
    <name type="scientific">Marinobacter oulmenensis</name>
    <dbReference type="NCBI Taxonomy" id="643747"/>
    <lineage>
        <taxon>Bacteria</taxon>
        <taxon>Pseudomonadati</taxon>
        <taxon>Pseudomonadota</taxon>
        <taxon>Gammaproteobacteria</taxon>
        <taxon>Pseudomonadales</taxon>
        <taxon>Marinobacteraceae</taxon>
        <taxon>Marinobacter</taxon>
    </lineage>
</organism>
<dbReference type="EMBL" id="JACHFE010000002">
    <property type="protein sequence ID" value="MBB5320513.1"/>
    <property type="molecule type" value="Genomic_DNA"/>
</dbReference>